<protein>
    <recommendedName>
        <fullName evidence="2">MRN complex-interacting protein N-terminal domain-containing protein</fullName>
    </recommendedName>
</protein>
<dbReference type="GO" id="GO:0003682">
    <property type="term" value="F:chromatin binding"/>
    <property type="evidence" value="ECO:0000318"/>
    <property type="project" value="GO_Central"/>
</dbReference>
<dbReference type="GO" id="GO:0005634">
    <property type="term" value="C:nucleus"/>
    <property type="evidence" value="ECO:0000318"/>
    <property type="project" value="GO_Central"/>
</dbReference>
<dbReference type="Proteomes" id="UP000001593">
    <property type="component" value="Unassembled WGS sequence"/>
</dbReference>
<evidence type="ECO:0000313" key="3">
    <source>
        <dbReference type="EMBL" id="EDO37661.1"/>
    </source>
</evidence>
<accession>A7SF83</accession>
<feature type="region of interest" description="Disordered" evidence="1">
    <location>
        <begin position="266"/>
        <end position="285"/>
    </location>
</feature>
<dbReference type="HOGENOM" id="CLU_807272_0_0_1"/>
<feature type="domain" description="MRN complex-interacting protein N-terminal" evidence="2">
    <location>
        <begin position="10"/>
        <end position="105"/>
    </location>
</feature>
<dbReference type="EMBL" id="DS469642">
    <property type="protein sequence ID" value="EDO37661.1"/>
    <property type="molecule type" value="Genomic_DNA"/>
</dbReference>
<dbReference type="Pfam" id="PF15749">
    <property type="entry name" value="MRNIP"/>
    <property type="match status" value="1"/>
</dbReference>
<dbReference type="eggNOG" id="ENOG502S8YD">
    <property type="taxonomic scope" value="Eukaryota"/>
</dbReference>
<dbReference type="AlphaFoldDB" id="A7SF83"/>
<evidence type="ECO:0000259" key="2">
    <source>
        <dbReference type="Pfam" id="PF15749"/>
    </source>
</evidence>
<keyword evidence="4" id="KW-1185">Reference proteome</keyword>
<evidence type="ECO:0000256" key="1">
    <source>
        <dbReference type="SAM" id="MobiDB-lite"/>
    </source>
</evidence>
<dbReference type="GO" id="GO:0007095">
    <property type="term" value="P:mitotic G2 DNA damage checkpoint signaling"/>
    <property type="evidence" value="ECO:0000318"/>
    <property type="project" value="GO_Central"/>
</dbReference>
<dbReference type="PANTHER" id="PTHR15863">
    <property type="entry name" value="MRN COMPLEX-INTERACTING PROTEIN"/>
    <property type="match status" value="1"/>
</dbReference>
<reference evidence="3 4" key="1">
    <citation type="journal article" date="2007" name="Science">
        <title>Sea anemone genome reveals ancestral eumetazoan gene repertoire and genomic organization.</title>
        <authorList>
            <person name="Putnam N.H."/>
            <person name="Srivastava M."/>
            <person name="Hellsten U."/>
            <person name="Dirks B."/>
            <person name="Chapman J."/>
            <person name="Salamov A."/>
            <person name="Terry A."/>
            <person name="Shapiro H."/>
            <person name="Lindquist E."/>
            <person name="Kapitonov V.V."/>
            <person name="Jurka J."/>
            <person name="Genikhovich G."/>
            <person name="Grigoriev I.V."/>
            <person name="Lucas S.M."/>
            <person name="Steele R.E."/>
            <person name="Finnerty J.R."/>
            <person name="Technau U."/>
            <person name="Martindale M.Q."/>
            <person name="Rokhsar D.S."/>
        </authorList>
    </citation>
    <scope>NUCLEOTIDE SEQUENCE [LARGE SCALE GENOMIC DNA]</scope>
    <source>
        <strain evidence="4">CH2 X CH6</strain>
    </source>
</reference>
<dbReference type="KEGG" id="nve:5509175"/>
<dbReference type="STRING" id="45351.A7SF83"/>
<dbReference type="InterPro" id="IPR049472">
    <property type="entry name" value="MRNIP_N"/>
</dbReference>
<sequence length="344" mass="38959">MVRYPIYFVSLQVKKAKKWACKICGEKQSIKKLHARGSAPDCRRHVQKLNMIQGEIAEGLAAKEDFKAACIEDDAEGDVKQGDIGDDMQDERCQHGSTESKWSRFVERVDMDDGNDDDIRWQGFAVTTDKKLFEARPAKRTKLSKARGNWSNKEANSYNKRADSINESVQASEGICMEGNIHPRKHCREQLGEKQNSLCRKVVLGRPSWTNPRTYGTEKTFPLKREAVHAAARNNSPNLTATQAKKQVVASRSAESNNKSLKWDRFLHPATNKETSENESDEEPCLSTDDSALLLCYDDNNFTCESKTDLGVHVKNVSDRMYTDSASDLLFSIDEELGEDWWKV</sequence>
<dbReference type="PANTHER" id="PTHR15863:SF2">
    <property type="entry name" value="MRN COMPLEX-INTERACTING PROTEIN"/>
    <property type="match status" value="1"/>
</dbReference>
<dbReference type="InterPro" id="IPR032739">
    <property type="entry name" value="MRNIP"/>
</dbReference>
<dbReference type="InParanoid" id="A7SF83"/>
<organism evidence="3 4">
    <name type="scientific">Nematostella vectensis</name>
    <name type="common">Starlet sea anemone</name>
    <dbReference type="NCBI Taxonomy" id="45351"/>
    <lineage>
        <taxon>Eukaryota</taxon>
        <taxon>Metazoa</taxon>
        <taxon>Cnidaria</taxon>
        <taxon>Anthozoa</taxon>
        <taxon>Hexacorallia</taxon>
        <taxon>Actiniaria</taxon>
        <taxon>Edwardsiidae</taxon>
        <taxon>Nematostella</taxon>
    </lineage>
</organism>
<name>A7SF83_NEMVE</name>
<evidence type="ECO:0000313" key="4">
    <source>
        <dbReference type="Proteomes" id="UP000001593"/>
    </source>
</evidence>
<proteinExistence type="predicted"/>
<gene>
    <name evidence="3" type="ORF">NEMVEDRAFT_v1g211357</name>
</gene>
<dbReference type="OrthoDB" id="5960226at2759"/>